<dbReference type="Gene3D" id="3.30.70.60">
    <property type="match status" value="1"/>
</dbReference>
<comment type="caution">
    <text evidence="3">The sequence shown here is derived from an EMBL/GenBank/DDBJ whole genome shotgun (WGS) entry which is preliminary data.</text>
</comment>
<feature type="transmembrane region" description="Helical" evidence="2">
    <location>
        <begin position="7"/>
        <end position="29"/>
    </location>
</feature>
<keyword evidence="1" id="KW-0175">Coiled coil</keyword>
<sequence>MNLDRKIVNYMLIGFVFILFLFIIGAYFMKVSPLQDDVKQARATLEMEEQLLAILEQQNQVVEEEQIEFSTYLKRIPGDLFLEHWLVQMEGIESSSDTNITSYSFSAGSYQLTFPTENEETEGEAEGVEDDVPSMENNVPAEVNESINQVTASLTVTADSFEKLHSFLEEVEELERMTQVNAVSFSEPTDDEGVESFTMNASVSIFYLPDLLDDITEYDIDNSIFQRPSGKTNPF</sequence>
<evidence type="ECO:0000256" key="2">
    <source>
        <dbReference type="SAM" id="Phobius"/>
    </source>
</evidence>
<accession>A0ABS6JTL6</accession>
<evidence type="ECO:0000256" key="1">
    <source>
        <dbReference type="SAM" id="Coils"/>
    </source>
</evidence>
<keyword evidence="2" id="KW-0472">Membrane</keyword>
<keyword evidence="4" id="KW-1185">Reference proteome</keyword>
<name>A0ABS6JTL6_9BACI</name>
<dbReference type="InterPro" id="IPR014717">
    <property type="entry name" value="Transl_elong_EF1B/ribsomal_bS6"/>
</dbReference>
<gene>
    <name evidence="3" type="ORF">KS407_10730</name>
</gene>
<evidence type="ECO:0000313" key="3">
    <source>
        <dbReference type="EMBL" id="MBU9721909.1"/>
    </source>
</evidence>
<evidence type="ECO:0000313" key="4">
    <source>
        <dbReference type="Proteomes" id="UP000790580"/>
    </source>
</evidence>
<keyword evidence="2" id="KW-0812">Transmembrane</keyword>
<reference evidence="3 4" key="1">
    <citation type="submission" date="2021-06" db="EMBL/GenBank/DDBJ databases">
        <title>Bacillus sp. RD4P76, an endophyte from a halophyte.</title>
        <authorList>
            <person name="Sun J.-Q."/>
        </authorList>
    </citation>
    <scope>NUCLEOTIDE SEQUENCE [LARGE SCALE GENOMIC DNA]</scope>
    <source>
        <strain evidence="3 4">JCM 17098</strain>
    </source>
</reference>
<keyword evidence="2" id="KW-1133">Transmembrane helix</keyword>
<dbReference type="Proteomes" id="UP000790580">
    <property type="component" value="Unassembled WGS sequence"/>
</dbReference>
<dbReference type="RefSeq" id="WP_088076078.1">
    <property type="nucleotide sequence ID" value="NZ_JAHQCR010000045.1"/>
</dbReference>
<dbReference type="EMBL" id="JAHQCR010000045">
    <property type="protein sequence ID" value="MBU9721909.1"/>
    <property type="molecule type" value="Genomic_DNA"/>
</dbReference>
<organism evidence="3 4">
    <name type="scientific">Evansella alkalicola</name>
    <dbReference type="NCBI Taxonomy" id="745819"/>
    <lineage>
        <taxon>Bacteria</taxon>
        <taxon>Bacillati</taxon>
        <taxon>Bacillota</taxon>
        <taxon>Bacilli</taxon>
        <taxon>Bacillales</taxon>
        <taxon>Bacillaceae</taxon>
        <taxon>Evansella</taxon>
    </lineage>
</organism>
<feature type="coiled-coil region" evidence="1">
    <location>
        <begin position="38"/>
        <end position="65"/>
    </location>
</feature>
<protein>
    <submittedName>
        <fullName evidence="3">Uncharacterized protein</fullName>
    </submittedName>
</protein>
<proteinExistence type="predicted"/>